<dbReference type="Gene3D" id="1.20.1280.50">
    <property type="match status" value="1"/>
</dbReference>
<accession>A0A9P3LTI0</accession>
<dbReference type="OrthoDB" id="421226at2759"/>
<name>A0A9P3LTI0_9FUNG</name>
<feature type="domain" description="F-box/LRR-repeat protein 15-like leucin rich repeat" evidence="3">
    <location>
        <begin position="228"/>
        <end position="395"/>
    </location>
</feature>
<comment type="caution">
    <text evidence="4">The sequence shown here is derived from an EMBL/GenBank/DDBJ whole genome shotgun (WGS) entry which is preliminary data.</text>
</comment>
<evidence type="ECO:0000259" key="2">
    <source>
        <dbReference type="Pfam" id="PF12937"/>
    </source>
</evidence>
<evidence type="ECO:0000313" key="5">
    <source>
        <dbReference type="Proteomes" id="UP000827284"/>
    </source>
</evidence>
<dbReference type="Pfam" id="PF12937">
    <property type="entry name" value="F-box-like"/>
    <property type="match status" value="1"/>
</dbReference>
<gene>
    <name evidence="4" type="ORF">EMPS_02470</name>
</gene>
<evidence type="ECO:0000256" key="1">
    <source>
        <dbReference type="SAM" id="MobiDB-lite"/>
    </source>
</evidence>
<dbReference type="SUPFAM" id="SSF81383">
    <property type="entry name" value="F-box domain"/>
    <property type="match status" value="1"/>
</dbReference>
<dbReference type="SMART" id="SM00367">
    <property type="entry name" value="LRR_CC"/>
    <property type="match status" value="6"/>
</dbReference>
<protein>
    <recommendedName>
        <fullName evidence="6">F-box domain-containing protein</fullName>
    </recommendedName>
</protein>
<feature type="domain" description="F-box" evidence="2">
    <location>
        <begin position="34"/>
        <end position="69"/>
    </location>
</feature>
<dbReference type="InterPro" id="IPR032675">
    <property type="entry name" value="LRR_dom_sf"/>
</dbReference>
<dbReference type="AlphaFoldDB" id="A0A9P3LTI0"/>
<evidence type="ECO:0008006" key="6">
    <source>
        <dbReference type="Google" id="ProtNLM"/>
    </source>
</evidence>
<organism evidence="4 5">
    <name type="scientific">Entomortierella parvispora</name>
    <dbReference type="NCBI Taxonomy" id="205924"/>
    <lineage>
        <taxon>Eukaryota</taxon>
        <taxon>Fungi</taxon>
        <taxon>Fungi incertae sedis</taxon>
        <taxon>Mucoromycota</taxon>
        <taxon>Mortierellomycotina</taxon>
        <taxon>Mortierellomycetes</taxon>
        <taxon>Mortierellales</taxon>
        <taxon>Mortierellaceae</taxon>
        <taxon>Entomortierella</taxon>
    </lineage>
</organism>
<sequence length="493" mass="55243">MADSTATTAGDPIAGAPTPALSSGSGSVSPLNIEEVLVEIVSYLDRQSLHSCVTVSKKFYRAAIRSLWKVVHWKGTTADNCFLPEFIRYGHYTVELQDNFNADLELIARICTNLRELRLAWTPPTDESLQRILESSPKISHLYLYCGRALTHQAFQSISQLAGLRRLDLRNMIKMTDGALITLLRSCPLLEHLNLEDVLLENIFLDDLGDKPLRLRILGLARSYLPGTFVKNLLSVSPEIKEVSLARNTRTILTKEDILPLQDILSQLTYLNLDSCRLIESDAMETLFGTCPNLERVNIGSTMADDRCLNALSTNCCRLQNLNLSWCNHITDEGVINFLTTCTTLKLLDIRTLGTISSAIFHPKKLWACRDLETLNITGVYMARPSIAAFGGGTAANHARMFEQLGRLRSLRDLVLGGSTLTLELSSGMSKLGELEDLESFRIASLEVILAEDEIRWIVDSWPKLKRIKFESGTLPPPWKRYFRHQRPQLILG</sequence>
<dbReference type="Gene3D" id="3.80.10.10">
    <property type="entry name" value="Ribonuclease Inhibitor"/>
    <property type="match status" value="2"/>
</dbReference>
<dbReference type="GO" id="GO:0031146">
    <property type="term" value="P:SCF-dependent proteasomal ubiquitin-dependent protein catabolic process"/>
    <property type="evidence" value="ECO:0007669"/>
    <property type="project" value="TreeGrafter"/>
</dbReference>
<dbReference type="InterPro" id="IPR057207">
    <property type="entry name" value="FBXL15_LRR"/>
</dbReference>
<feature type="region of interest" description="Disordered" evidence="1">
    <location>
        <begin position="1"/>
        <end position="27"/>
    </location>
</feature>
<dbReference type="Proteomes" id="UP000827284">
    <property type="component" value="Unassembled WGS sequence"/>
</dbReference>
<reference evidence="4" key="1">
    <citation type="submission" date="2021-11" db="EMBL/GenBank/DDBJ databases">
        <authorList>
            <person name="Herlambang A."/>
            <person name="Guo Y."/>
            <person name="Takashima Y."/>
            <person name="Nishizawa T."/>
        </authorList>
    </citation>
    <scope>NUCLEOTIDE SEQUENCE</scope>
    <source>
        <strain evidence="4">E1425</strain>
    </source>
</reference>
<dbReference type="SUPFAM" id="SSF52047">
    <property type="entry name" value="RNI-like"/>
    <property type="match status" value="1"/>
</dbReference>
<dbReference type="GO" id="GO:0019005">
    <property type="term" value="C:SCF ubiquitin ligase complex"/>
    <property type="evidence" value="ECO:0007669"/>
    <property type="project" value="TreeGrafter"/>
</dbReference>
<dbReference type="Pfam" id="PF25372">
    <property type="entry name" value="DUF7885"/>
    <property type="match status" value="1"/>
</dbReference>
<dbReference type="PANTHER" id="PTHR13318">
    <property type="entry name" value="PARTNER OF PAIRED, ISOFORM B-RELATED"/>
    <property type="match status" value="1"/>
</dbReference>
<evidence type="ECO:0000259" key="3">
    <source>
        <dbReference type="Pfam" id="PF25372"/>
    </source>
</evidence>
<dbReference type="InterPro" id="IPR036047">
    <property type="entry name" value="F-box-like_dom_sf"/>
</dbReference>
<keyword evidence="5" id="KW-1185">Reference proteome</keyword>
<evidence type="ECO:0000313" key="4">
    <source>
        <dbReference type="EMBL" id="GJJ70121.1"/>
    </source>
</evidence>
<dbReference type="InterPro" id="IPR006553">
    <property type="entry name" value="Leu-rich_rpt_Cys-con_subtyp"/>
</dbReference>
<proteinExistence type="predicted"/>
<reference evidence="4" key="2">
    <citation type="journal article" date="2022" name="Microbiol. Resour. Announc.">
        <title>Whole-Genome Sequence of Entomortierella parvispora E1425, a Mucoromycotan Fungus Associated with Burkholderiaceae-Related Endosymbiotic Bacteria.</title>
        <authorList>
            <person name="Herlambang A."/>
            <person name="Guo Y."/>
            <person name="Takashima Y."/>
            <person name="Narisawa K."/>
            <person name="Ohta H."/>
            <person name="Nishizawa T."/>
        </authorList>
    </citation>
    <scope>NUCLEOTIDE SEQUENCE</scope>
    <source>
        <strain evidence="4">E1425</strain>
    </source>
</reference>
<dbReference type="InterPro" id="IPR001810">
    <property type="entry name" value="F-box_dom"/>
</dbReference>
<dbReference type="EMBL" id="BQFW01000003">
    <property type="protein sequence ID" value="GJJ70121.1"/>
    <property type="molecule type" value="Genomic_DNA"/>
</dbReference>